<comment type="similarity">
    <text evidence="2">Belongs to the SF-assemblin family.</text>
</comment>
<name>A0A6V4UDE8_9EUKA</name>
<feature type="compositionally biased region" description="Basic and acidic residues" evidence="8">
    <location>
        <begin position="1"/>
        <end position="10"/>
    </location>
</feature>
<dbReference type="AlphaFoldDB" id="A0A6V4UDE8"/>
<evidence type="ECO:0000256" key="2">
    <source>
        <dbReference type="ARBA" id="ARBA00005678"/>
    </source>
</evidence>
<evidence type="ECO:0000256" key="4">
    <source>
        <dbReference type="ARBA" id="ARBA00022701"/>
    </source>
</evidence>
<evidence type="ECO:0008006" key="10">
    <source>
        <dbReference type="Google" id="ProtNLM"/>
    </source>
</evidence>
<dbReference type="GO" id="GO:0005874">
    <property type="term" value="C:microtubule"/>
    <property type="evidence" value="ECO:0007669"/>
    <property type="project" value="UniProtKB-KW"/>
</dbReference>
<keyword evidence="5 7" id="KW-0175">Coiled coil</keyword>
<dbReference type="EMBL" id="HBKO01017919">
    <property type="protein sequence ID" value="CAE2217919.1"/>
    <property type="molecule type" value="Transcribed_RNA"/>
</dbReference>
<feature type="compositionally biased region" description="Polar residues" evidence="8">
    <location>
        <begin position="13"/>
        <end position="32"/>
    </location>
</feature>
<evidence type="ECO:0000256" key="3">
    <source>
        <dbReference type="ARBA" id="ARBA00022490"/>
    </source>
</evidence>
<evidence type="ECO:0000256" key="8">
    <source>
        <dbReference type="SAM" id="MobiDB-lite"/>
    </source>
</evidence>
<evidence type="ECO:0000256" key="6">
    <source>
        <dbReference type="ARBA" id="ARBA00023212"/>
    </source>
</evidence>
<evidence type="ECO:0000256" key="7">
    <source>
        <dbReference type="SAM" id="Coils"/>
    </source>
</evidence>
<dbReference type="PANTHER" id="PTHR40412">
    <property type="entry name" value="SF-ASSEMBLIN"/>
    <property type="match status" value="1"/>
</dbReference>
<feature type="coiled-coil region" evidence="7">
    <location>
        <begin position="233"/>
        <end position="267"/>
    </location>
</feature>
<gene>
    <name evidence="9" type="ORF">CPOL0286_LOCUS8182</name>
</gene>
<dbReference type="Pfam" id="PF06705">
    <property type="entry name" value="SF-assemblin"/>
    <property type="match status" value="1"/>
</dbReference>
<protein>
    <recommendedName>
        <fullName evidence="10">SF-assemblin</fullName>
    </recommendedName>
</protein>
<organism evidence="9">
    <name type="scientific">Prymnesium polylepis</name>
    <dbReference type="NCBI Taxonomy" id="72548"/>
    <lineage>
        <taxon>Eukaryota</taxon>
        <taxon>Haptista</taxon>
        <taxon>Haptophyta</taxon>
        <taxon>Prymnesiophyceae</taxon>
        <taxon>Prymnesiales</taxon>
        <taxon>Prymnesiaceae</taxon>
        <taxon>Prymnesium</taxon>
    </lineage>
</organism>
<feature type="region of interest" description="Disordered" evidence="8">
    <location>
        <begin position="1"/>
        <end position="32"/>
    </location>
</feature>
<sequence>MATPAKHADTKSIAASTTASRKTTGSNRSVSGRLNAMADDFNNFYGDLEEETTIRKKAEEDRVARMEREIGKIEKVLGTETKRRIEASKALQTMFENKITRLQQDFKEELRQVFEPLQTQIDTLVQRVEDIEKTMADEKRDREKEIQRANKEILDKFSIHQKQFEVEKVTRLQREAQVLKRVGDEVFRMQQKVTAERASREAAIVLMKDDFMAAHKAREKADEIFKGEMLRKMAVVEKDLEVETKNREASEEQLVNALNDYTQALQDGLRIVNRAT</sequence>
<evidence type="ECO:0000256" key="5">
    <source>
        <dbReference type="ARBA" id="ARBA00023054"/>
    </source>
</evidence>
<dbReference type="GO" id="GO:0005200">
    <property type="term" value="F:structural constituent of cytoskeleton"/>
    <property type="evidence" value="ECO:0007669"/>
    <property type="project" value="InterPro"/>
</dbReference>
<keyword evidence="6" id="KW-0206">Cytoskeleton</keyword>
<dbReference type="InterPro" id="IPR008374">
    <property type="entry name" value="SF_assemblin/giardin_b"/>
</dbReference>
<feature type="coiled-coil region" evidence="7">
    <location>
        <begin position="121"/>
        <end position="152"/>
    </location>
</feature>
<dbReference type="PRINTS" id="PR01799">
    <property type="entry name" value="SFASSEMBLIN"/>
</dbReference>
<feature type="coiled-coil region" evidence="7">
    <location>
        <begin position="49"/>
        <end position="76"/>
    </location>
</feature>
<dbReference type="PANTHER" id="PTHR40412:SF1">
    <property type="entry name" value="SF-ASSEMBLIN"/>
    <property type="match status" value="1"/>
</dbReference>
<keyword evidence="4" id="KW-0493">Microtubule</keyword>
<reference evidence="9" key="1">
    <citation type="submission" date="2021-01" db="EMBL/GenBank/DDBJ databases">
        <authorList>
            <person name="Corre E."/>
            <person name="Pelletier E."/>
            <person name="Niang G."/>
            <person name="Scheremetjew M."/>
            <person name="Finn R."/>
            <person name="Kale V."/>
            <person name="Holt S."/>
            <person name="Cochrane G."/>
            <person name="Meng A."/>
            <person name="Brown T."/>
            <person name="Cohen L."/>
        </authorList>
    </citation>
    <scope>NUCLEOTIDE SEQUENCE</scope>
    <source>
        <strain evidence="9">UIO037</strain>
    </source>
</reference>
<proteinExistence type="inferred from homology"/>
<keyword evidence="3" id="KW-0963">Cytoplasm</keyword>
<evidence type="ECO:0000256" key="1">
    <source>
        <dbReference type="ARBA" id="ARBA00004245"/>
    </source>
</evidence>
<accession>A0A6V4UDE8</accession>
<comment type="subcellular location">
    <subcellularLocation>
        <location evidence="1">Cytoplasm</location>
        <location evidence="1">Cytoskeleton</location>
    </subcellularLocation>
</comment>
<evidence type="ECO:0000313" key="9">
    <source>
        <dbReference type="EMBL" id="CAE2217919.1"/>
    </source>
</evidence>